<evidence type="ECO:0000256" key="7">
    <source>
        <dbReference type="ARBA" id="ARBA00022927"/>
    </source>
</evidence>
<sequence length="1129" mass="125619">MMMMWFPYGGHTRADKAADISRLDQFDSLSARVWGASDGSSRSISGHDIDREGWIFTRQSRLAHRNSIVQITPDIAMPFSGISGSQVLIESLALDQFLPSMREAKSGTDLPNTHIFKCSSHIIGYEKLSVGLKPTFVVELSKVLANPANSQVARVAAGLQIKNSLTSKDPDVKAQYQQRWLAIDASARGEIKTYVLRTLGTESYRPSSASQCVAGIACAEITVNQWPQLIPQLVANVTDPNSTEHMKESTLEAIGYICQDIDPEQLQHKSNEILTAIIQGMRKEEPSNNVRLAATNALLNSLEFTKANFDKESERHYIMQVVCEATQCPDTRVRVAALQNLVKIMSLYYQYMETYMGPALFAITVEAMKNEIDEVALQGIEFWSNVCDEEMDLAIEASEAAEQGRPPEHTSKFYAKGALQYLVPILTQTLTKQDENDDDDDWNPCKAAGVCLMLLATCCEDDIVPHVLPFIKEHIKNPDWRYRDAAVMAFGCILEGPESCQLKPLVIQAMPTLIELMKDPSVVVRDTTAWTVGRICELLPEAAINDVYLAPLLQCLIEGLGAEPRVASNVCWAFSSLAEAAYEAADVADDQEEPSSYCLSSSFEVIVQKLLETTDRPDGHQNNLRSAAYEALMEIVKNSAKDCYPAVQKTTLVIMERLQQVLQMESHIQSTSDRIQFNDLQSLLCATLQNVLRKVQHQDALQISDVVMASLLRMFQSTAGSGGVQEDALMAVSTLVEVLGAEFLKYMEAFKPFLTIGLKNYAEYQVCLAAVGLVGDLCRALQSNILPFCDEMMQFLLENLGNENVHRSVKPQILSVFGDVALAIGGEFKKYLDVVLNTLQQASQAQVDKSDYDMVDYLNELREGCIEAYTGIIQGLKGDQENVHPDVMLVQPRVEFILSFIDHIAGDEDHTDSVVACGAGLIGDLCTAFGKDVLKLVEARPMIHELLTEGRRSKTNKTKTLATWATKELRKLKNQACATCWSVSHQSDQQVVKEVVRRKKEADVLLLRKDVRKVSNFILKVAIHGQISCQIGPNNPYQQLYLPVYGGFRRVFPIDIWPQSRSGRPRRLYGAPKIPLEISNLFENKIISRNKLDVAAIFASNRCCPALLLVDSVVLVLPLRCFMCRLRGE</sequence>
<dbReference type="SUPFAM" id="SSF48371">
    <property type="entry name" value="ARM repeat"/>
    <property type="match status" value="1"/>
</dbReference>
<keyword evidence="4" id="KW-0813">Transport</keyword>
<evidence type="ECO:0000256" key="2">
    <source>
        <dbReference type="ARBA" id="ARBA00004496"/>
    </source>
</evidence>
<accession>A0A974BSF6</accession>
<dbReference type="GO" id="GO:0006606">
    <property type="term" value="P:protein import into nucleus"/>
    <property type="evidence" value="ECO:0007669"/>
    <property type="project" value="InterPro"/>
</dbReference>
<dbReference type="PANTHER" id="PTHR10527">
    <property type="entry name" value="IMPORTIN BETA"/>
    <property type="match status" value="1"/>
</dbReference>
<dbReference type="InterPro" id="IPR058584">
    <property type="entry name" value="IMB1_TNPO1-like_TPR"/>
</dbReference>
<keyword evidence="8" id="KW-0539">Nucleus</keyword>
<proteinExistence type="inferred from homology"/>
<dbReference type="AlphaFoldDB" id="A0A974BSF6"/>
<dbReference type="GO" id="GO:0005635">
    <property type="term" value="C:nuclear envelope"/>
    <property type="evidence" value="ECO:0007669"/>
    <property type="project" value="UniProtKB-SubCell"/>
</dbReference>
<dbReference type="PROSITE" id="PS50166">
    <property type="entry name" value="IMPORTIN_B_NT"/>
    <property type="match status" value="1"/>
</dbReference>
<evidence type="ECO:0000256" key="3">
    <source>
        <dbReference type="ARBA" id="ARBA00010907"/>
    </source>
</evidence>
<dbReference type="InterPro" id="IPR021133">
    <property type="entry name" value="HEAT_type_2"/>
</dbReference>
<protein>
    <recommendedName>
        <fullName evidence="10">Importin N-terminal domain-containing protein</fullName>
    </recommendedName>
</protein>
<dbReference type="Pfam" id="PF25574">
    <property type="entry name" value="TPR_IMB1"/>
    <property type="match status" value="1"/>
</dbReference>
<keyword evidence="6" id="KW-0677">Repeat</keyword>
<evidence type="ECO:0000256" key="9">
    <source>
        <dbReference type="PROSITE-ProRule" id="PRU00103"/>
    </source>
</evidence>
<evidence type="ECO:0000256" key="4">
    <source>
        <dbReference type="ARBA" id="ARBA00022448"/>
    </source>
</evidence>
<feature type="domain" description="Importin N-terminal" evidence="10">
    <location>
        <begin position="134"/>
        <end position="201"/>
    </location>
</feature>
<comment type="similarity">
    <text evidence="3">Belongs to the importin beta family. Importin beta-1 subfamily.</text>
</comment>
<dbReference type="Pfam" id="PF03810">
    <property type="entry name" value="IBN_N"/>
    <property type="match status" value="1"/>
</dbReference>
<evidence type="ECO:0000256" key="1">
    <source>
        <dbReference type="ARBA" id="ARBA00004259"/>
    </source>
</evidence>
<evidence type="ECO:0000259" key="10">
    <source>
        <dbReference type="PROSITE" id="PS50166"/>
    </source>
</evidence>
<dbReference type="GO" id="GO:0031267">
    <property type="term" value="F:small GTPase binding"/>
    <property type="evidence" value="ECO:0007669"/>
    <property type="project" value="InterPro"/>
</dbReference>
<keyword evidence="7" id="KW-0653">Protein transport</keyword>
<evidence type="ECO:0000256" key="5">
    <source>
        <dbReference type="ARBA" id="ARBA00022490"/>
    </source>
</evidence>
<evidence type="ECO:0000256" key="8">
    <source>
        <dbReference type="ARBA" id="ARBA00023242"/>
    </source>
</evidence>
<evidence type="ECO:0000313" key="12">
    <source>
        <dbReference type="Proteomes" id="UP000694892"/>
    </source>
</evidence>
<dbReference type="Proteomes" id="UP000694892">
    <property type="component" value="Chromosome 9_10S"/>
</dbReference>
<dbReference type="PROSITE" id="PS50077">
    <property type="entry name" value="HEAT_REPEAT"/>
    <property type="match status" value="2"/>
</dbReference>
<evidence type="ECO:0000313" key="11">
    <source>
        <dbReference type="EMBL" id="OCT59935.1"/>
    </source>
</evidence>
<comment type="subcellular location">
    <subcellularLocation>
        <location evidence="2">Cytoplasm</location>
    </subcellularLocation>
    <subcellularLocation>
        <location evidence="1">Nucleus envelope</location>
    </subcellularLocation>
</comment>
<dbReference type="InterPro" id="IPR040122">
    <property type="entry name" value="Importin_beta"/>
</dbReference>
<organism evidence="11 12">
    <name type="scientific">Xenopus laevis</name>
    <name type="common">African clawed frog</name>
    <dbReference type="NCBI Taxonomy" id="8355"/>
    <lineage>
        <taxon>Eukaryota</taxon>
        <taxon>Metazoa</taxon>
        <taxon>Chordata</taxon>
        <taxon>Craniata</taxon>
        <taxon>Vertebrata</taxon>
        <taxon>Euteleostomi</taxon>
        <taxon>Amphibia</taxon>
        <taxon>Batrachia</taxon>
        <taxon>Anura</taxon>
        <taxon>Pipoidea</taxon>
        <taxon>Pipidae</taxon>
        <taxon>Xenopodinae</taxon>
        <taxon>Xenopus</taxon>
        <taxon>Xenopus</taxon>
    </lineage>
</organism>
<dbReference type="GO" id="GO:0005737">
    <property type="term" value="C:cytoplasm"/>
    <property type="evidence" value="ECO:0007669"/>
    <property type="project" value="UniProtKB-SubCell"/>
</dbReference>
<dbReference type="OMA" id="PADCFFF"/>
<name>A0A974BSF6_XENLA</name>
<evidence type="ECO:0000256" key="6">
    <source>
        <dbReference type="ARBA" id="ARBA00022737"/>
    </source>
</evidence>
<dbReference type="EMBL" id="CM004483">
    <property type="protein sequence ID" value="OCT59935.1"/>
    <property type="molecule type" value="Genomic_DNA"/>
</dbReference>
<dbReference type="FunFam" id="1.25.10.10:FF:000027">
    <property type="entry name" value="Importin subunit beta-1"/>
    <property type="match status" value="1"/>
</dbReference>
<dbReference type="InterPro" id="IPR011989">
    <property type="entry name" value="ARM-like"/>
</dbReference>
<dbReference type="SMART" id="SM00185">
    <property type="entry name" value="ARM"/>
    <property type="match status" value="3"/>
</dbReference>
<dbReference type="InterPro" id="IPR000225">
    <property type="entry name" value="Armadillo"/>
</dbReference>
<gene>
    <name evidence="11" type="ORF">XELAEV_18045954mg</name>
</gene>
<feature type="repeat" description="HEAT" evidence="9">
    <location>
        <begin position="509"/>
        <end position="546"/>
    </location>
</feature>
<reference evidence="12" key="1">
    <citation type="journal article" date="2016" name="Nature">
        <title>Genome evolution in the allotetraploid frog Xenopus laevis.</title>
        <authorList>
            <person name="Session A.M."/>
            <person name="Uno Y."/>
            <person name="Kwon T."/>
            <person name="Chapman J.A."/>
            <person name="Toyoda A."/>
            <person name="Takahashi S."/>
            <person name="Fukui A."/>
            <person name="Hikosaka A."/>
            <person name="Suzuki A."/>
            <person name="Kondo M."/>
            <person name="van Heeringen S.J."/>
            <person name="Quigley I."/>
            <person name="Heinz S."/>
            <person name="Ogino H."/>
            <person name="Ochi H."/>
            <person name="Hellsten U."/>
            <person name="Lyons J.B."/>
            <person name="Simakov O."/>
            <person name="Putnam N."/>
            <person name="Stites J."/>
            <person name="Kuroki Y."/>
            <person name="Tanaka T."/>
            <person name="Michiue T."/>
            <person name="Watanabe M."/>
            <person name="Bogdanovic O."/>
            <person name="Lister R."/>
            <person name="Georgiou G."/>
            <person name="Paranjpe S.S."/>
            <person name="van Kruijsbergen I."/>
            <person name="Shu S."/>
            <person name="Carlson J."/>
            <person name="Kinoshita T."/>
            <person name="Ohta Y."/>
            <person name="Mawaribuchi S."/>
            <person name="Jenkins J."/>
            <person name="Grimwood J."/>
            <person name="Schmutz J."/>
            <person name="Mitros T."/>
            <person name="Mozaffari S.V."/>
            <person name="Suzuki Y."/>
            <person name="Haramoto Y."/>
            <person name="Yamamoto T.S."/>
            <person name="Takagi C."/>
            <person name="Heald R."/>
            <person name="Miller K."/>
            <person name="Haudenschild C."/>
            <person name="Kitzman J."/>
            <person name="Nakayama T."/>
            <person name="Izutsu Y."/>
            <person name="Robert J."/>
            <person name="Fortriede J."/>
            <person name="Burns K."/>
            <person name="Lotay V."/>
            <person name="Karimi K."/>
            <person name="Yasuoka Y."/>
            <person name="Dichmann D.S."/>
            <person name="Flajnik M.F."/>
            <person name="Houston D.W."/>
            <person name="Shendure J."/>
            <person name="DuPasquier L."/>
            <person name="Vize P.D."/>
            <person name="Zorn A.M."/>
            <person name="Ito M."/>
            <person name="Marcotte E.M."/>
            <person name="Wallingford J.B."/>
            <person name="Ito Y."/>
            <person name="Asashima M."/>
            <person name="Ueno N."/>
            <person name="Matsuda Y."/>
            <person name="Veenstra G.J."/>
            <person name="Fujiyama A."/>
            <person name="Harland R.M."/>
            <person name="Taira M."/>
            <person name="Rokhsar D.S."/>
        </authorList>
    </citation>
    <scope>NUCLEOTIDE SEQUENCE [LARGE SCALE GENOMIC DNA]</scope>
    <source>
        <strain evidence="12">J</strain>
    </source>
</reference>
<dbReference type="InterPro" id="IPR016024">
    <property type="entry name" value="ARM-type_fold"/>
</dbReference>
<dbReference type="InterPro" id="IPR001494">
    <property type="entry name" value="Importin-beta_N"/>
</dbReference>
<dbReference type="Pfam" id="PF13513">
    <property type="entry name" value="HEAT_EZ"/>
    <property type="match status" value="1"/>
</dbReference>
<feature type="repeat" description="HEAT" evidence="9">
    <location>
        <begin position="229"/>
        <end position="269"/>
    </location>
</feature>
<dbReference type="Gene3D" id="1.25.10.10">
    <property type="entry name" value="Leucine-rich Repeat Variant"/>
    <property type="match status" value="1"/>
</dbReference>
<keyword evidence="5" id="KW-0963">Cytoplasm</keyword>